<comment type="caution">
    <text evidence="2">The sequence shown here is derived from an EMBL/GenBank/DDBJ whole genome shotgun (WGS) entry which is preliminary data.</text>
</comment>
<gene>
    <name evidence="2" type="ORF">DXN05_12825</name>
</gene>
<dbReference type="InterPro" id="IPR036291">
    <property type="entry name" value="NAD(P)-bd_dom_sf"/>
</dbReference>
<proteinExistence type="inferred from homology"/>
<organism evidence="2 3">
    <name type="scientific">Deminuibacter soli</name>
    <dbReference type="NCBI Taxonomy" id="2291815"/>
    <lineage>
        <taxon>Bacteria</taxon>
        <taxon>Pseudomonadati</taxon>
        <taxon>Bacteroidota</taxon>
        <taxon>Chitinophagia</taxon>
        <taxon>Chitinophagales</taxon>
        <taxon>Chitinophagaceae</taxon>
        <taxon>Deminuibacter</taxon>
    </lineage>
</organism>
<dbReference type="SUPFAM" id="SSF51735">
    <property type="entry name" value="NAD(P)-binding Rossmann-fold domains"/>
    <property type="match status" value="1"/>
</dbReference>
<protein>
    <submittedName>
        <fullName evidence="2">SDR family NAD(P)-dependent oxidoreductase</fullName>
    </submittedName>
</protein>
<dbReference type="InterPro" id="IPR050259">
    <property type="entry name" value="SDR"/>
</dbReference>
<evidence type="ECO:0000313" key="2">
    <source>
        <dbReference type="EMBL" id="RFM27596.1"/>
    </source>
</evidence>
<keyword evidence="3" id="KW-1185">Reference proteome</keyword>
<dbReference type="AlphaFoldDB" id="A0A3E1NI28"/>
<dbReference type="EMBL" id="QTJU01000004">
    <property type="protein sequence ID" value="RFM27596.1"/>
    <property type="molecule type" value="Genomic_DNA"/>
</dbReference>
<sequence length="262" mass="27404">MNLDLTGKTALVGGASQGLGAAVATELAGLGASVIVWARNEDKLKNVVASLPLSKGQRHRYLVADSNEPAMLLQQIKALQQQGVQIQLLVNNTGGPPAGLLIDTDVTALETAFRAHLVTAHLLVQCLLEDMKTAGYGRIVNITSTSVKEPIDQLGISNSVRAAVSNWAKTLANEIAQYGITVNNVLPGFTATDRIKTLFGKRAESAGTTTAAITAQETARIPARRIGKPEEFAAAVAFLCSPAAAYINGVNLPVDGGRLNGL</sequence>
<dbReference type="Proteomes" id="UP000261284">
    <property type="component" value="Unassembled WGS sequence"/>
</dbReference>
<evidence type="ECO:0000313" key="3">
    <source>
        <dbReference type="Proteomes" id="UP000261284"/>
    </source>
</evidence>
<dbReference type="PANTHER" id="PTHR42879">
    <property type="entry name" value="3-OXOACYL-(ACYL-CARRIER-PROTEIN) REDUCTASE"/>
    <property type="match status" value="1"/>
</dbReference>
<accession>A0A3E1NI28</accession>
<evidence type="ECO:0000256" key="1">
    <source>
        <dbReference type="ARBA" id="ARBA00006484"/>
    </source>
</evidence>
<dbReference type="OrthoDB" id="9804774at2"/>
<dbReference type="PRINTS" id="PR00081">
    <property type="entry name" value="GDHRDH"/>
</dbReference>
<comment type="similarity">
    <text evidence="1">Belongs to the short-chain dehydrogenases/reductases (SDR) family.</text>
</comment>
<reference evidence="2 3" key="1">
    <citation type="submission" date="2018-08" db="EMBL/GenBank/DDBJ databases">
        <title>Chitinophagaceae sp. K23C18032701, a novel bacterium isolated from forest soil.</title>
        <authorList>
            <person name="Wang C."/>
        </authorList>
    </citation>
    <scope>NUCLEOTIDE SEQUENCE [LARGE SCALE GENOMIC DNA]</scope>
    <source>
        <strain evidence="2 3">K23C18032701</strain>
    </source>
</reference>
<dbReference type="RefSeq" id="WP_116847673.1">
    <property type="nucleotide sequence ID" value="NZ_QTJU01000004.1"/>
</dbReference>
<dbReference type="Pfam" id="PF13561">
    <property type="entry name" value="adh_short_C2"/>
    <property type="match status" value="1"/>
</dbReference>
<dbReference type="Gene3D" id="3.40.50.720">
    <property type="entry name" value="NAD(P)-binding Rossmann-like Domain"/>
    <property type="match status" value="1"/>
</dbReference>
<dbReference type="PANTHER" id="PTHR42879:SF6">
    <property type="entry name" value="NADPH-DEPENDENT REDUCTASE BACG"/>
    <property type="match status" value="1"/>
</dbReference>
<name>A0A3E1NI28_9BACT</name>
<dbReference type="InterPro" id="IPR002347">
    <property type="entry name" value="SDR_fam"/>
</dbReference>